<protein>
    <submittedName>
        <fullName evidence="2">Transcriptional regulator, BadM/Rrf2 family</fullName>
    </submittedName>
</protein>
<dbReference type="HOGENOM" id="CLU_107144_0_0_4"/>
<keyword evidence="1" id="KW-0238">DNA-binding</keyword>
<keyword evidence="3" id="KW-1185">Reference proteome</keyword>
<dbReference type="Pfam" id="PF02082">
    <property type="entry name" value="Rrf2"/>
    <property type="match status" value="1"/>
</dbReference>
<dbReference type="AlphaFoldDB" id="A1VSW3"/>
<dbReference type="InterPro" id="IPR030489">
    <property type="entry name" value="TR_Rrf2-type_CS"/>
</dbReference>
<dbReference type="PANTHER" id="PTHR33221">
    <property type="entry name" value="WINGED HELIX-TURN-HELIX TRANSCRIPTIONAL REGULATOR, RRF2 FAMILY"/>
    <property type="match status" value="1"/>
</dbReference>
<dbReference type="STRING" id="365044.Pnap_3444"/>
<organism evidence="2 3">
    <name type="scientific">Polaromonas naphthalenivorans (strain CJ2)</name>
    <dbReference type="NCBI Taxonomy" id="365044"/>
    <lineage>
        <taxon>Bacteria</taxon>
        <taxon>Pseudomonadati</taxon>
        <taxon>Pseudomonadota</taxon>
        <taxon>Betaproteobacteria</taxon>
        <taxon>Burkholderiales</taxon>
        <taxon>Comamonadaceae</taxon>
        <taxon>Polaromonas</taxon>
    </lineage>
</organism>
<dbReference type="PROSITE" id="PS51197">
    <property type="entry name" value="HTH_RRF2_2"/>
    <property type="match status" value="1"/>
</dbReference>
<dbReference type="PANTHER" id="PTHR33221:SF5">
    <property type="entry name" value="HTH-TYPE TRANSCRIPTIONAL REGULATOR ISCR"/>
    <property type="match status" value="1"/>
</dbReference>
<dbReference type="eggNOG" id="COG1959">
    <property type="taxonomic scope" value="Bacteria"/>
</dbReference>
<gene>
    <name evidence="2" type="ordered locus">Pnap_3444</name>
</gene>
<dbReference type="GO" id="GO:0005829">
    <property type="term" value="C:cytosol"/>
    <property type="evidence" value="ECO:0007669"/>
    <property type="project" value="TreeGrafter"/>
</dbReference>
<dbReference type="InterPro" id="IPR036388">
    <property type="entry name" value="WH-like_DNA-bd_sf"/>
</dbReference>
<evidence type="ECO:0000256" key="1">
    <source>
        <dbReference type="ARBA" id="ARBA00023125"/>
    </source>
</evidence>
<proteinExistence type="predicted"/>
<dbReference type="RefSeq" id="WP_011802812.1">
    <property type="nucleotide sequence ID" value="NC_008781.1"/>
</dbReference>
<sequence length="179" mass="19158">MRLSTKSRFAVTAMIDIALQGNAGPISLADIGMRHKISVSYLEQLFSRLRQSGLVESTRGPGGGYSLSRSSESISVADIIGAIEVHPHAPGKGEKAFPGQAGSGEWMTQELWAALNAKMVEHMQSISLRHLASEQRAKGVKIEARPAKRGVYSAPKSKPVYTTAPNSVFALGRSLLGSR</sequence>
<dbReference type="KEGG" id="pna:Pnap_3444"/>
<dbReference type="PROSITE" id="PS01332">
    <property type="entry name" value="HTH_RRF2_1"/>
    <property type="match status" value="1"/>
</dbReference>
<dbReference type="InterPro" id="IPR036390">
    <property type="entry name" value="WH_DNA-bd_sf"/>
</dbReference>
<dbReference type="SUPFAM" id="SSF46785">
    <property type="entry name" value="Winged helix' DNA-binding domain"/>
    <property type="match status" value="1"/>
</dbReference>
<evidence type="ECO:0000313" key="3">
    <source>
        <dbReference type="Proteomes" id="UP000000644"/>
    </source>
</evidence>
<dbReference type="NCBIfam" id="TIGR00738">
    <property type="entry name" value="rrf2_super"/>
    <property type="match status" value="1"/>
</dbReference>
<dbReference type="EMBL" id="CP000529">
    <property type="protein sequence ID" value="ABM38741.1"/>
    <property type="molecule type" value="Genomic_DNA"/>
</dbReference>
<dbReference type="OrthoDB" id="9808360at2"/>
<dbReference type="GO" id="GO:0003677">
    <property type="term" value="F:DNA binding"/>
    <property type="evidence" value="ECO:0007669"/>
    <property type="project" value="UniProtKB-KW"/>
</dbReference>
<evidence type="ECO:0000313" key="2">
    <source>
        <dbReference type="EMBL" id="ABM38741.1"/>
    </source>
</evidence>
<name>A1VSW3_POLNA</name>
<dbReference type="Gene3D" id="1.10.10.10">
    <property type="entry name" value="Winged helix-like DNA-binding domain superfamily/Winged helix DNA-binding domain"/>
    <property type="match status" value="1"/>
</dbReference>
<dbReference type="InterPro" id="IPR000944">
    <property type="entry name" value="Tscrpt_reg_Rrf2"/>
</dbReference>
<reference evidence="3" key="1">
    <citation type="journal article" date="2009" name="Environ. Microbiol.">
        <title>The genome of Polaromonas naphthalenivorans strain CJ2, isolated from coal tar-contaminated sediment, reveals physiological and metabolic versatility and evolution through extensive horizontal gene transfer.</title>
        <authorList>
            <person name="Yagi J.M."/>
            <person name="Sims D."/>
            <person name="Brettin T."/>
            <person name="Bruce D."/>
            <person name="Madsen E.L."/>
        </authorList>
    </citation>
    <scope>NUCLEOTIDE SEQUENCE [LARGE SCALE GENOMIC DNA]</scope>
    <source>
        <strain evidence="3">CJ2</strain>
    </source>
</reference>
<accession>A1VSW3</accession>
<dbReference type="Proteomes" id="UP000000644">
    <property type="component" value="Chromosome"/>
</dbReference>
<dbReference type="GO" id="GO:0003700">
    <property type="term" value="F:DNA-binding transcription factor activity"/>
    <property type="evidence" value="ECO:0007669"/>
    <property type="project" value="TreeGrafter"/>
</dbReference>